<evidence type="ECO:0000313" key="2">
    <source>
        <dbReference type="Proteomes" id="UP001159363"/>
    </source>
</evidence>
<comment type="caution">
    <text evidence="1">The sequence shown here is derived from an EMBL/GenBank/DDBJ whole genome shotgun (WGS) entry which is preliminary data.</text>
</comment>
<sequence length="173" mass="19915">MTAKICVTSYAPMRMQTAGVPYQDLHKENVSLQKQLQTQTEISTPSRNESFLQPPVSIRNFLLIPHIPMCYDHTDDNTDQETLSTAKLCISRKALEFILSDTACKEVCSYRALETCFSERFKLKHTSHVYRKQLRKICMRDEQGVEEFADRVHKINFNTLVLGIDETANVAIR</sequence>
<reference evidence="1 2" key="1">
    <citation type="submission" date="2023-02" db="EMBL/GenBank/DDBJ databases">
        <title>LHISI_Scaffold_Assembly.</title>
        <authorList>
            <person name="Stuart O.P."/>
            <person name="Cleave R."/>
            <person name="Magrath M.J.L."/>
            <person name="Mikheyev A.S."/>
        </authorList>
    </citation>
    <scope>NUCLEOTIDE SEQUENCE [LARGE SCALE GENOMIC DNA]</scope>
    <source>
        <strain evidence="1">Daus_M_001</strain>
        <tissue evidence="1">Leg muscle</tissue>
    </source>
</reference>
<dbReference type="Proteomes" id="UP001159363">
    <property type="component" value="Chromosome 2"/>
</dbReference>
<keyword evidence="2" id="KW-1185">Reference proteome</keyword>
<gene>
    <name evidence="1" type="ORF">PR048_006584</name>
</gene>
<evidence type="ECO:0000313" key="1">
    <source>
        <dbReference type="EMBL" id="KAJ8893983.1"/>
    </source>
</evidence>
<evidence type="ECO:0008006" key="3">
    <source>
        <dbReference type="Google" id="ProtNLM"/>
    </source>
</evidence>
<accession>A0ABQ9IBG8</accession>
<name>A0ABQ9IBG8_9NEOP</name>
<protein>
    <recommendedName>
        <fullName evidence="3">Retrotransposon gag domain-containing protein</fullName>
    </recommendedName>
</protein>
<proteinExistence type="predicted"/>
<dbReference type="EMBL" id="JARBHB010000002">
    <property type="protein sequence ID" value="KAJ8893983.1"/>
    <property type="molecule type" value="Genomic_DNA"/>
</dbReference>
<organism evidence="1 2">
    <name type="scientific">Dryococelus australis</name>
    <dbReference type="NCBI Taxonomy" id="614101"/>
    <lineage>
        <taxon>Eukaryota</taxon>
        <taxon>Metazoa</taxon>
        <taxon>Ecdysozoa</taxon>
        <taxon>Arthropoda</taxon>
        <taxon>Hexapoda</taxon>
        <taxon>Insecta</taxon>
        <taxon>Pterygota</taxon>
        <taxon>Neoptera</taxon>
        <taxon>Polyneoptera</taxon>
        <taxon>Phasmatodea</taxon>
        <taxon>Verophasmatodea</taxon>
        <taxon>Anareolatae</taxon>
        <taxon>Phasmatidae</taxon>
        <taxon>Eurycanthinae</taxon>
        <taxon>Dryococelus</taxon>
    </lineage>
</organism>